<keyword evidence="1" id="KW-0812">Transmembrane</keyword>
<name>A0A841ANZ3_9MICO</name>
<dbReference type="Proteomes" id="UP000536685">
    <property type="component" value="Unassembled WGS sequence"/>
</dbReference>
<organism evidence="2 3">
    <name type="scientific">Conyzicola lurida</name>
    <dbReference type="NCBI Taxonomy" id="1172621"/>
    <lineage>
        <taxon>Bacteria</taxon>
        <taxon>Bacillati</taxon>
        <taxon>Actinomycetota</taxon>
        <taxon>Actinomycetes</taxon>
        <taxon>Micrococcales</taxon>
        <taxon>Microbacteriaceae</taxon>
        <taxon>Conyzicola</taxon>
    </lineage>
</organism>
<keyword evidence="3" id="KW-1185">Reference proteome</keyword>
<dbReference type="EMBL" id="JACHMJ010000001">
    <property type="protein sequence ID" value="MBB5844917.1"/>
    <property type="molecule type" value="Genomic_DNA"/>
</dbReference>
<sequence>MASFVDRNASMEQRATILIGAASVVGALQVDSTPSGWLIANLLLSFVAAICGVVVVFPRKGDALDVRKMRTGMSKMPVRAGREKLLDIKLEVLEADEKWLMTRGKWARTGFIALSLSIALALLGAVVPNDEPQPSKSPAPTPTSTVGR</sequence>
<keyword evidence="1" id="KW-0472">Membrane</keyword>
<feature type="transmembrane region" description="Helical" evidence="1">
    <location>
        <begin position="37"/>
        <end position="58"/>
    </location>
</feature>
<evidence type="ECO:0000313" key="3">
    <source>
        <dbReference type="Proteomes" id="UP000536685"/>
    </source>
</evidence>
<dbReference type="AlphaFoldDB" id="A0A841ANZ3"/>
<comment type="caution">
    <text evidence="2">The sequence shown here is derived from an EMBL/GenBank/DDBJ whole genome shotgun (WGS) entry which is preliminary data.</text>
</comment>
<dbReference type="RefSeq" id="WP_184239551.1">
    <property type="nucleotide sequence ID" value="NZ_JACHMJ010000001.1"/>
</dbReference>
<reference evidence="2 3" key="1">
    <citation type="submission" date="2020-08" db="EMBL/GenBank/DDBJ databases">
        <title>Sequencing the genomes of 1000 actinobacteria strains.</title>
        <authorList>
            <person name="Klenk H.-P."/>
        </authorList>
    </citation>
    <scope>NUCLEOTIDE SEQUENCE [LARGE SCALE GENOMIC DNA]</scope>
    <source>
        <strain evidence="2 3">DSM 105784</strain>
    </source>
</reference>
<accession>A0A841ANZ3</accession>
<evidence type="ECO:0000256" key="1">
    <source>
        <dbReference type="SAM" id="Phobius"/>
    </source>
</evidence>
<protein>
    <submittedName>
        <fullName evidence="2">Uncharacterized protein</fullName>
    </submittedName>
</protein>
<evidence type="ECO:0000313" key="2">
    <source>
        <dbReference type="EMBL" id="MBB5844917.1"/>
    </source>
</evidence>
<keyword evidence="1" id="KW-1133">Transmembrane helix</keyword>
<proteinExistence type="predicted"/>
<gene>
    <name evidence="2" type="ORF">HD599_003240</name>
</gene>
<feature type="transmembrane region" description="Helical" evidence="1">
    <location>
        <begin position="106"/>
        <end position="127"/>
    </location>
</feature>